<reference evidence="7" key="1">
    <citation type="submission" date="2016-10" db="EMBL/GenBank/DDBJ databases">
        <title>Sequence of Gallionella enrichment culture.</title>
        <authorList>
            <person name="Poehlein A."/>
            <person name="Muehling M."/>
            <person name="Daniel R."/>
        </authorList>
    </citation>
    <scope>NUCLEOTIDE SEQUENCE</scope>
</reference>
<evidence type="ECO:0000259" key="5">
    <source>
        <dbReference type="Pfam" id="PF04542"/>
    </source>
</evidence>
<feature type="domain" description="RNA polymerase sigma factor 70 region 4 type 2" evidence="6">
    <location>
        <begin position="101"/>
        <end position="152"/>
    </location>
</feature>
<protein>
    <submittedName>
        <fullName evidence="7">ECF RNA polymerase sigma factor SigK</fullName>
    </submittedName>
</protein>
<sequence length="160" mass="18838">MYKAYYQFLFVYGFRISADKELTKDCVHESFLEIWNNRNSLPEVQHVGAYLKTIVRRKILKEIPKTVKQYAGDINDEKERTAESSYEDLLILIQSNQEMKLKVQKALLQLSPKQLEVIKMKFFEGKSYSEIAKKNASTARTVYNQIYEALKILRKHLCSF</sequence>
<keyword evidence="2" id="KW-0805">Transcription regulation</keyword>
<evidence type="ECO:0000313" key="7">
    <source>
        <dbReference type="EMBL" id="OIR03433.1"/>
    </source>
</evidence>
<evidence type="ECO:0000256" key="3">
    <source>
        <dbReference type="ARBA" id="ARBA00023082"/>
    </source>
</evidence>
<dbReference type="InterPro" id="IPR013325">
    <property type="entry name" value="RNA_pol_sigma_r2"/>
</dbReference>
<dbReference type="InterPro" id="IPR039425">
    <property type="entry name" value="RNA_pol_sigma-70-like"/>
</dbReference>
<keyword evidence="3" id="KW-0731">Sigma factor</keyword>
<name>A0A1J5S4R6_9ZZZZ</name>
<dbReference type="GO" id="GO:0006352">
    <property type="term" value="P:DNA-templated transcription initiation"/>
    <property type="evidence" value="ECO:0007669"/>
    <property type="project" value="InterPro"/>
</dbReference>
<dbReference type="SUPFAM" id="SSF88946">
    <property type="entry name" value="Sigma2 domain of RNA polymerase sigma factors"/>
    <property type="match status" value="1"/>
</dbReference>
<dbReference type="Pfam" id="PF04542">
    <property type="entry name" value="Sigma70_r2"/>
    <property type="match status" value="1"/>
</dbReference>
<dbReference type="Gene3D" id="1.10.1740.10">
    <property type="match status" value="1"/>
</dbReference>
<dbReference type="InterPro" id="IPR013249">
    <property type="entry name" value="RNA_pol_sigma70_r4_t2"/>
</dbReference>
<evidence type="ECO:0000256" key="4">
    <source>
        <dbReference type="ARBA" id="ARBA00023163"/>
    </source>
</evidence>
<keyword evidence="4" id="KW-0804">Transcription</keyword>
<gene>
    <name evidence="7" type="primary">sigK_2</name>
    <name evidence="7" type="ORF">GALL_145050</name>
</gene>
<dbReference type="InterPro" id="IPR013324">
    <property type="entry name" value="RNA_pol_sigma_r3/r4-like"/>
</dbReference>
<dbReference type="CDD" id="cd06171">
    <property type="entry name" value="Sigma70_r4"/>
    <property type="match status" value="1"/>
</dbReference>
<dbReference type="EMBL" id="MLJW01000066">
    <property type="protein sequence ID" value="OIR03433.1"/>
    <property type="molecule type" value="Genomic_DNA"/>
</dbReference>
<dbReference type="InterPro" id="IPR007627">
    <property type="entry name" value="RNA_pol_sigma70_r2"/>
</dbReference>
<dbReference type="SUPFAM" id="SSF88659">
    <property type="entry name" value="Sigma3 and sigma4 domains of RNA polymerase sigma factors"/>
    <property type="match status" value="1"/>
</dbReference>
<dbReference type="GO" id="GO:0003677">
    <property type="term" value="F:DNA binding"/>
    <property type="evidence" value="ECO:0007669"/>
    <property type="project" value="InterPro"/>
</dbReference>
<organism evidence="7">
    <name type="scientific">mine drainage metagenome</name>
    <dbReference type="NCBI Taxonomy" id="410659"/>
    <lineage>
        <taxon>unclassified sequences</taxon>
        <taxon>metagenomes</taxon>
        <taxon>ecological metagenomes</taxon>
    </lineage>
</organism>
<dbReference type="PANTHER" id="PTHR43133:SF46">
    <property type="entry name" value="RNA POLYMERASE SIGMA-70 FACTOR ECF SUBFAMILY"/>
    <property type="match status" value="1"/>
</dbReference>
<evidence type="ECO:0000256" key="1">
    <source>
        <dbReference type="ARBA" id="ARBA00010641"/>
    </source>
</evidence>
<dbReference type="GO" id="GO:0016987">
    <property type="term" value="F:sigma factor activity"/>
    <property type="evidence" value="ECO:0007669"/>
    <property type="project" value="UniProtKB-KW"/>
</dbReference>
<dbReference type="PANTHER" id="PTHR43133">
    <property type="entry name" value="RNA POLYMERASE ECF-TYPE SIGMA FACTO"/>
    <property type="match status" value="1"/>
</dbReference>
<dbReference type="AlphaFoldDB" id="A0A1J5S4R6"/>
<feature type="domain" description="RNA polymerase sigma-70 region 2" evidence="5">
    <location>
        <begin position="1"/>
        <end position="63"/>
    </location>
</feature>
<dbReference type="Pfam" id="PF08281">
    <property type="entry name" value="Sigma70_r4_2"/>
    <property type="match status" value="1"/>
</dbReference>
<comment type="caution">
    <text evidence="7">The sequence shown here is derived from an EMBL/GenBank/DDBJ whole genome shotgun (WGS) entry which is preliminary data.</text>
</comment>
<evidence type="ECO:0000256" key="2">
    <source>
        <dbReference type="ARBA" id="ARBA00023015"/>
    </source>
</evidence>
<dbReference type="Gene3D" id="1.10.10.10">
    <property type="entry name" value="Winged helix-like DNA-binding domain superfamily/Winged helix DNA-binding domain"/>
    <property type="match status" value="1"/>
</dbReference>
<dbReference type="NCBIfam" id="TIGR02937">
    <property type="entry name" value="sigma70-ECF"/>
    <property type="match status" value="1"/>
</dbReference>
<dbReference type="InterPro" id="IPR036388">
    <property type="entry name" value="WH-like_DNA-bd_sf"/>
</dbReference>
<accession>A0A1J5S4R6</accession>
<comment type="similarity">
    <text evidence="1">Belongs to the sigma-70 factor family. ECF subfamily.</text>
</comment>
<evidence type="ECO:0000259" key="6">
    <source>
        <dbReference type="Pfam" id="PF08281"/>
    </source>
</evidence>
<dbReference type="InterPro" id="IPR014284">
    <property type="entry name" value="RNA_pol_sigma-70_dom"/>
</dbReference>
<proteinExistence type="inferred from homology"/>